<name>A0ABT5YG85_9GAMM</name>
<dbReference type="InterPro" id="IPR007535">
    <property type="entry name" value="Catechol_dOase_N"/>
</dbReference>
<comment type="cofactor">
    <cofactor evidence="1">
        <name>Fe(3+)</name>
        <dbReference type="ChEBI" id="CHEBI:29034"/>
    </cofactor>
</comment>
<evidence type="ECO:0000313" key="10">
    <source>
        <dbReference type="Proteomes" id="UP001143391"/>
    </source>
</evidence>
<evidence type="ECO:0000256" key="6">
    <source>
        <dbReference type="ARBA" id="ARBA00023004"/>
    </source>
</evidence>
<keyword evidence="5" id="KW-0560">Oxidoreductase</keyword>
<evidence type="ECO:0000256" key="4">
    <source>
        <dbReference type="ARBA" id="ARBA00022964"/>
    </source>
</evidence>
<comment type="similarity">
    <text evidence="2">Belongs to the intradiol ring-cleavage dioxygenase family.</text>
</comment>
<dbReference type="SUPFAM" id="SSF49482">
    <property type="entry name" value="Aromatic compound dioxygenase"/>
    <property type="match status" value="1"/>
</dbReference>
<comment type="caution">
    <text evidence="9">The sequence shown here is derived from an EMBL/GenBank/DDBJ whole genome shotgun (WGS) entry which is preliminary data.</text>
</comment>
<feature type="domain" description="Catechol dioxygenase N-terminal" evidence="8">
    <location>
        <begin position="22"/>
        <end position="90"/>
    </location>
</feature>
<keyword evidence="4" id="KW-0223">Dioxygenase</keyword>
<reference evidence="9" key="1">
    <citation type="submission" date="2022-07" db="EMBL/GenBank/DDBJ databases">
        <title>Marinobacter iranensis a new bacterium isolate from a hipersaline lake in Iran.</title>
        <authorList>
            <person name="Mohammad A.M.A."/>
            <person name="Cristina S.-P."/>
            <person name="Antonio V."/>
        </authorList>
    </citation>
    <scope>NUCLEOTIDE SEQUENCE</scope>
    <source>
        <strain evidence="9">71-i</strain>
    </source>
</reference>
<evidence type="ECO:0000259" key="7">
    <source>
        <dbReference type="Pfam" id="PF00775"/>
    </source>
</evidence>
<dbReference type="InterPro" id="IPR050770">
    <property type="entry name" value="Intradiol_RC_Dioxygenase"/>
</dbReference>
<dbReference type="Proteomes" id="UP001143391">
    <property type="component" value="Unassembled WGS sequence"/>
</dbReference>
<organism evidence="9 10">
    <name type="scientific">Marinobacter iranensis</name>
    <dbReference type="NCBI Taxonomy" id="2962607"/>
    <lineage>
        <taxon>Bacteria</taxon>
        <taxon>Pseudomonadati</taxon>
        <taxon>Pseudomonadota</taxon>
        <taxon>Gammaproteobacteria</taxon>
        <taxon>Pseudomonadales</taxon>
        <taxon>Marinobacteraceae</taxon>
        <taxon>Marinobacter</taxon>
    </lineage>
</organism>
<evidence type="ECO:0000256" key="2">
    <source>
        <dbReference type="ARBA" id="ARBA00007825"/>
    </source>
</evidence>
<dbReference type="PANTHER" id="PTHR33711">
    <property type="entry name" value="DIOXYGENASE, PUTATIVE (AFU_ORTHOLOGUE AFUA_2G02910)-RELATED"/>
    <property type="match status" value="1"/>
</dbReference>
<accession>A0ABT5YG85</accession>
<dbReference type="RefSeq" id="WP_275710046.1">
    <property type="nucleotide sequence ID" value="NZ_JANCMW010000018.1"/>
</dbReference>
<protein>
    <submittedName>
        <fullName evidence="9">Hydroxyquinol 1,2-dioxygenase</fullName>
    </submittedName>
</protein>
<evidence type="ECO:0000313" key="9">
    <source>
        <dbReference type="EMBL" id="MDF0752584.1"/>
    </source>
</evidence>
<evidence type="ECO:0000256" key="1">
    <source>
        <dbReference type="ARBA" id="ARBA00001965"/>
    </source>
</evidence>
<proteinExistence type="inferred from homology"/>
<evidence type="ECO:0000256" key="5">
    <source>
        <dbReference type="ARBA" id="ARBA00023002"/>
    </source>
</evidence>
<evidence type="ECO:0000256" key="3">
    <source>
        <dbReference type="ARBA" id="ARBA00022723"/>
    </source>
</evidence>
<keyword evidence="6" id="KW-0408">Iron</keyword>
<feature type="domain" description="Intradiol ring-cleavage dioxygenases" evidence="7">
    <location>
        <begin position="101"/>
        <end position="262"/>
    </location>
</feature>
<sequence length="287" mass="32192">MVSFDTDAHLKEVLSSFDQCEDQRFKEIMRSVVYHLHACVSELKLSPEEWEAAIRFLTETGQICTSKRQEFILLSDLLGVSTLTIGLNQHRGDHCLEETVEGPFYWEGAPEMALGSDISQGAVGEKAYYFGRVLNSADEPLANALLDVWSGDGEGHYDMQSPDEDRMQARAKIRTDSEGRYSFWSIKPNYYPIPTDGPAGKMQAKSGRHPNRPGHVHFKISTPGYHSVNTQIFVAGGPYLDTDCVFGVKRSLIVDFTRHPAGSAPDGSYQDAPYYTANFDFRLTEYK</sequence>
<gene>
    <name evidence="9" type="ORF">NLU14_20355</name>
</gene>
<dbReference type="EMBL" id="JANCMW010000018">
    <property type="protein sequence ID" value="MDF0752584.1"/>
    <property type="molecule type" value="Genomic_DNA"/>
</dbReference>
<evidence type="ECO:0000259" key="8">
    <source>
        <dbReference type="Pfam" id="PF04444"/>
    </source>
</evidence>
<keyword evidence="10" id="KW-1185">Reference proteome</keyword>
<dbReference type="InterPro" id="IPR000627">
    <property type="entry name" value="Intradiol_dOase_C"/>
</dbReference>
<dbReference type="PANTHER" id="PTHR33711:SF7">
    <property type="entry name" value="INTRADIOL RING-CLEAVAGE DIOXYGENASES DOMAIN-CONTAINING PROTEIN-RELATED"/>
    <property type="match status" value="1"/>
</dbReference>
<dbReference type="Pfam" id="PF00775">
    <property type="entry name" value="Dioxygenase_C"/>
    <property type="match status" value="1"/>
</dbReference>
<dbReference type="InterPro" id="IPR015889">
    <property type="entry name" value="Intradiol_dOase_core"/>
</dbReference>
<keyword evidence="3" id="KW-0479">Metal-binding</keyword>
<dbReference type="Gene3D" id="2.60.130.10">
    <property type="entry name" value="Aromatic compound dioxygenase"/>
    <property type="match status" value="1"/>
</dbReference>
<dbReference type="Pfam" id="PF04444">
    <property type="entry name" value="Dioxygenase_N"/>
    <property type="match status" value="1"/>
</dbReference>